<keyword evidence="2 18" id="KW-0244">Early protein</keyword>
<keyword evidence="16 18" id="KW-0899">Viral immunoevasion</keyword>
<dbReference type="GO" id="GO:0030430">
    <property type="term" value="C:host cell cytoplasm"/>
    <property type="evidence" value="ECO:0007669"/>
    <property type="project" value="UniProtKB-SubCell"/>
</dbReference>
<evidence type="ECO:0000313" key="20">
    <source>
        <dbReference type="EMBL" id="XBH24099.1"/>
    </source>
</evidence>
<keyword evidence="9 18" id="KW-0862">Zinc</keyword>
<reference evidence="20" key="2">
    <citation type="submission" date="2024-02" db="EMBL/GenBank/DDBJ databases">
        <authorList>
            <person name="Hu B."/>
        </authorList>
    </citation>
    <scope>NUCLEOTIDE SEQUENCE</scope>
    <source>
        <strain evidence="20">14A/Kenya/BAT1224/2015</strain>
    </source>
</reference>
<comment type="function">
    <text evidence="19">E7 protein has both transforming and trans-activating activities.</text>
</comment>
<keyword evidence="7 18" id="KW-0863">Zinc-finger</keyword>
<evidence type="ECO:0000256" key="18">
    <source>
        <dbReference type="HAMAP-Rule" id="MF_04004"/>
    </source>
</evidence>
<feature type="short sequence motif" description="Nuclear export signal" evidence="18">
    <location>
        <begin position="63"/>
        <end position="71"/>
    </location>
</feature>
<dbReference type="GO" id="GO:0052170">
    <property type="term" value="P:symbiont-mediated suppression of host innate immune response"/>
    <property type="evidence" value="ECO:0007669"/>
    <property type="project" value="UniProtKB-KW"/>
</dbReference>
<evidence type="ECO:0000256" key="16">
    <source>
        <dbReference type="ARBA" id="ARBA00023280"/>
    </source>
</evidence>
<dbReference type="GO" id="GO:0003700">
    <property type="term" value="F:DNA-binding transcription factor activity"/>
    <property type="evidence" value="ECO:0007669"/>
    <property type="project" value="UniProtKB-UniRule"/>
</dbReference>
<dbReference type="GO" id="GO:0019904">
    <property type="term" value="F:protein domain specific binding"/>
    <property type="evidence" value="ECO:0007669"/>
    <property type="project" value="UniProtKB-UniRule"/>
</dbReference>
<name>A0AAU7E1Y0_9PAPI</name>
<evidence type="ECO:0000256" key="12">
    <source>
        <dbReference type="ARBA" id="ARBA00023159"/>
    </source>
</evidence>
<evidence type="ECO:0000256" key="4">
    <source>
        <dbReference type="ARBA" id="ARBA00022581"/>
    </source>
</evidence>
<evidence type="ECO:0000256" key="10">
    <source>
        <dbReference type="ARBA" id="ARBA00023015"/>
    </source>
</evidence>
<dbReference type="PIRSF" id="PIRSF003407">
    <property type="entry name" value="Papvi_E7"/>
    <property type="match status" value="1"/>
</dbReference>
<dbReference type="GO" id="GO:0042025">
    <property type="term" value="C:host cell nucleus"/>
    <property type="evidence" value="ECO:0007669"/>
    <property type="project" value="UniProtKB-SubCell"/>
</dbReference>
<protein>
    <recommendedName>
        <fullName evidence="18 19">Protein E7</fullName>
    </recommendedName>
</protein>
<comment type="PTM">
    <text evidence="18">Highly phosphorylated.</text>
</comment>
<comment type="subunit">
    <text evidence="18">Homodimer. Homooligomer. Interacts with host RB1; this interaction induces dissociation of RB1-E2F1 complex thereby disrupting RB1 activity. Interacts with host EP300; this interaction represses EP300 transcriptional activity. Interacts with protein E2; this interaction inhibits E7 oncogenic activity. Interacts with host TMEM173/STING; this interaction impairs the ability of TMEM173/STING to sense cytosolic DNA and promote the production of type I interferon (IFN-alpha and IFN-beta).</text>
</comment>
<evidence type="ECO:0000256" key="11">
    <source>
        <dbReference type="ARBA" id="ARBA00023125"/>
    </source>
</evidence>
<feature type="short sequence motif" description="LXCXE motif; interaction with host RB1 and TMEM173/STING" evidence="18">
    <location>
        <begin position="23"/>
        <end position="27"/>
    </location>
</feature>
<keyword evidence="12 18" id="KW-0010">Activator</keyword>
<keyword evidence="17 18" id="KW-1078">G1/S host cell cycle checkpoint dysregulation by virus</keyword>
<reference evidence="20" key="1">
    <citation type="journal article" date="2024" name="Microbiome">
        <title>Substantial viral diversity in bats and rodents from East Africa: insights into evolution, recombination, and cocirculation.</title>
        <authorList>
            <person name="Wang D."/>
            <person name="Yang X."/>
            <person name="Ren Z."/>
            <person name="Hu B."/>
            <person name="Zhao H."/>
            <person name="Yang K."/>
            <person name="Shi P."/>
            <person name="Zhang Z."/>
            <person name="Feng Q."/>
            <person name="Nawenja C.V."/>
            <person name="Obanda V."/>
            <person name="Robert K."/>
            <person name="Nalikka B."/>
            <person name="Waruhiu C.N."/>
            <person name="Ochola G.O."/>
            <person name="Onyuok S.O."/>
            <person name="Ochieng H."/>
            <person name="Li B."/>
            <person name="Zhu Y."/>
            <person name="Si H."/>
            <person name="Yin J."/>
            <person name="Kristiansen K."/>
            <person name="Jin X."/>
            <person name="Xu X."/>
            <person name="Xiao M."/>
            <person name="Agwanda B."/>
            <person name="Ommeh S."/>
            <person name="Li J."/>
            <person name="Shi Z.L."/>
        </authorList>
    </citation>
    <scope>NUCLEOTIDE SEQUENCE</scope>
    <source>
        <strain evidence="20">14A/Kenya/BAT1224/2015</strain>
    </source>
</reference>
<keyword evidence="6 18" id="KW-0479">Metal-binding</keyword>
<sequence>MIGKQATLQEIVLREEPPEPVSLTCNETLDEEELNVRPYKISVCCCACPRVLRIAVLCTPGGILALQNLLLRDLSIVCTCCALQRRYYG</sequence>
<evidence type="ECO:0000256" key="1">
    <source>
        <dbReference type="ARBA" id="ARBA00022504"/>
    </source>
</evidence>
<comment type="similarity">
    <text evidence="18 19">Belongs to the papillomaviridae E7 protein family.</text>
</comment>
<evidence type="ECO:0000256" key="19">
    <source>
        <dbReference type="PIRNR" id="PIRNR003407"/>
    </source>
</evidence>
<dbReference type="Pfam" id="PF00527">
    <property type="entry name" value="E7"/>
    <property type="match status" value="1"/>
</dbReference>
<comment type="caution">
    <text evidence="18">Lacks conserved residue(s) required for the propagation of feature annotation.</text>
</comment>
<proteinExistence type="inferred from homology"/>
<gene>
    <name evidence="18" type="primary">E7</name>
</gene>
<keyword evidence="14 18" id="KW-1035">Host cytoplasm</keyword>
<dbReference type="SUPFAM" id="SSF161234">
    <property type="entry name" value="E7 C-terminal domain-like"/>
    <property type="match status" value="1"/>
</dbReference>
<keyword evidence="15" id="KW-0922">Interferon antiviral system evasion</keyword>
<dbReference type="HAMAP" id="MF_04004">
    <property type="entry name" value="PPV_E7"/>
    <property type="match status" value="1"/>
</dbReference>
<keyword evidence="5 18" id="KW-1090">Inhibition of host innate immune response by virus</keyword>
<evidence type="ECO:0000256" key="17">
    <source>
        <dbReference type="ARBA" id="ARBA00023309"/>
    </source>
</evidence>
<dbReference type="GO" id="GO:0039502">
    <property type="term" value="P:symbiont-mediated suppression of host type I interferon-mediated signaling pathway"/>
    <property type="evidence" value="ECO:0007669"/>
    <property type="project" value="UniProtKB-UniRule"/>
</dbReference>
<evidence type="ECO:0000256" key="5">
    <source>
        <dbReference type="ARBA" id="ARBA00022632"/>
    </source>
</evidence>
<evidence type="ECO:0000256" key="6">
    <source>
        <dbReference type="ARBA" id="ARBA00022723"/>
    </source>
</evidence>
<dbReference type="Gene3D" id="3.30.160.330">
    <property type="match status" value="1"/>
</dbReference>
<evidence type="ECO:0000256" key="9">
    <source>
        <dbReference type="ARBA" id="ARBA00022833"/>
    </source>
</evidence>
<evidence type="ECO:0000256" key="3">
    <source>
        <dbReference type="ARBA" id="ARBA00022562"/>
    </source>
</evidence>
<dbReference type="EMBL" id="PP711987">
    <property type="protein sequence ID" value="XBH24099.1"/>
    <property type="molecule type" value="Genomic_DNA"/>
</dbReference>
<evidence type="ECO:0000256" key="15">
    <source>
        <dbReference type="ARBA" id="ARBA00023258"/>
    </source>
</evidence>
<dbReference type="GO" id="GO:0039645">
    <property type="term" value="P:symbiont-mediated perturbation of host cell cycle G1/S transition checkpoint"/>
    <property type="evidence" value="ECO:0007669"/>
    <property type="project" value="UniProtKB-UniRule"/>
</dbReference>
<dbReference type="GO" id="GO:0003677">
    <property type="term" value="F:DNA binding"/>
    <property type="evidence" value="ECO:0007669"/>
    <property type="project" value="UniProtKB-UniRule"/>
</dbReference>
<keyword evidence="3 18" id="KW-1048">Host nucleus</keyword>
<feature type="zinc finger region" evidence="18">
    <location>
        <begin position="45"/>
        <end position="81"/>
    </location>
</feature>
<organism evidence="20">
    <name type="scientific">Mops bat papillomavirus</name>
    <dbReference type="NCBI Taxonomy" id="3141892"/>
    <lineage>
        <taxon>Viruses</taxon>
        <taxon>Monodnaviria</taxon>
        <taxon>Shotokuvirae</taxon>
        <taxon>Cossaviricota</taxon>
        <taxon>Papovaviricetes</taxon>
        <taxon>Zurhausenvirales</taxon>
        <taxon>Papillomaviridae</taxon>
    </lineage>
</organism>
<dbReference type="GO" id="GO:0006351">
    <property type="term" value="P:DNA-templated transcription"/>
    <property type="evidence" value="ECO:0007669"/>
    <property type="project" value="UniProtKB-UniRule"/>
</dbReference>
<keyword evidence="11 18" id="KW-0238">DNA-binding</keyword>
<keyword evidence="13 18" id="KW-0804">Transcription</keyword>
<evidence type="ECO:0000256" key="14">
    <source>
        <dbReference type="ARBA" id="ARBA00023200"/>
    </source>
</evidence>
<comment type="subcellular location">
    <subcellularLocation>
        <location evidence="18">Host cytoplasm</location>
    </subcellularLocation>
    <subcellularLocation>
        <location evidence="18">Host nucleus</location>
    </subcellularLocation>
    <text evidence="18">Predominantly found in the host nucleus.</text>
</comment>
<comment type="domain">
    <text evidence="18">The E7 terminal domain is an intrinsically disordered domain, whose flexibility and conformational transitions confer target adaptability to the oncoprotein. It allows adaptation to a variety of protein targets and exposes the PEST degradation sequence that regulates its turnover in the cell.</text>
</comment>
<keyword evidence="4 18" id="KW-0945">Host-virus interaction</keyword>
<evidence type="ECO:0000256" key="8">
    <source>
        <dbReference type="ARBA" id="ARBA00022830"/>
    </source>
</evidence>
<keyword evidence="8 18" id="KW-1114">Inhibition of host interferon signaling pathway by virus</keyword>
<evidence type="ECO:0000256" key="7">
    <source>
        <dbReference type="ARBA" id="ARBA00022771"/>
    </source>
</evidence>
<dbReference type="GO" id="GO:0008270">
    <property type="term" value="F:zinc ion binding"/>
    <property type="evidence" value="ECO:0007669"/>
    <property type="project" value="UniProtKB-KW"/>
</dbReference>
<evidence type="ECO:0000256" key="2">
    <source>
        <dbReference type="ARBA" id="ARBA00022518"/>
    </source>
</evidence>
<keyword evidence="1 18" id="KW-1121">Modulation of host cell cycle by virus</keyword>
<evidence type="ECO:0000256" key="13">
    <source>
        <dbReference type="ARBA" id="ARBA00023163"/>
    </source>
</evidence>
<comment type="function">
    <text evidence="18">Plays a role in viral genome replication by driving entry of quiescent cells into the cell cycle. Stimulation of progression from G1 to S phase allows the virus to efficiently use the cellular DNA replicating machinery to achieve viral genome replication. E7 protein has both transforming and trans-activating activities. Induces the disassembly of the E2F1 transcription factor from RB1, with subsequent transcriptional activation of E2F1-regulated S-phase genes. Interferes with host histone deacetylation mediated by HDAC1 and HDAC2, leading to transcription activation. Plays also a role in the inhibition of both antiviral and antiproliferative functions of host interferon alpha. Interaction with host TMEM173/STING impairs the ability of TMEM173/STING to sense cytosolic DNA and promote the production of type I interferon (IFN-alpha and IFN-beta).</text>
</comment>
<accession>A0AAU7E1Y0</accession>
<keyword evidence="10 18" id="KW-0805">Transcription regulation</keyword>
<dbReference type="InterPro" id="IPR000148">
    <property type="entry name" value="Papilloma_E7"/>
</dbReference>